<dbReference type="SUPFAM" id="SSF52540">
    <property type="entry name" value="P-loop containing nucleoside triphosphate hydrolases"/>
    <property type="match status" value="1"/>
</dbReference>
<comment type="caution">
    <text evidence="6">The sequence shown here is derived from an EMBL/GenBank/DDBJ whole genome shotgun (WGS) entry which is preliminary data.</text>
</comment>
<dbReference type="InterPro" id="IPR027417">
    <property type="entry name" value="P-loop_NTPase"/>
</dbReference>
<dbReference type="Gene3D" id="1.10.8.430">
    <property type="entry name" value="Helical domain of apoptotic protease-activating factors"/>
    <property type="match status" value="1"/>
</dbReference>
<evidence type="ECO:0000256" key="2">
    <source>
        <dbReference type="ARBA" id="ARBA00022737"/>
    </source>
</evidence>
<evidence type="ECO:0000313" key="6">
    <source>
        <dbReference type="EMBL" id="KAJ4825166.1"/>
    </source>
</evidence>
<dbReference type="InterPro" id="IPR035897">
    <property type="entry name" value="Toll_tir_struct_dom_sf"/>
</dbReference>
<dbReference type="AlphaFoldDB" id="A0A9Q0J0N7"/>
<dbReference type="SUPFAM" id="SSF52200">
    <property type="entry name" value="Toll/Interleukin receptor TIR domain"/>
    <property type="match status" value="1"/>
</dbReference>
<dbReference type="GO" id="GO:0007165">
    <property type="term" value="P:signal transduction"/>
    <property type="evidence" value="ECO:0007669"/>
    <property type="project" value="InterPro"/>
</dbReference>
<dbReference type="InterPro" id="IPR036390">
    <property type="entry name" value="WH_DNA-bd_sf"/>
</dbReference>
<evidence type="ECO:0000313" key="7">
    <source>
        <dbReference type="Proteomes" id="UP001141552"/>
    </source>
</evidence>
<dbReference type="InterPro" id="IPR000157">
    <property type="entry name" value="TIR_dom"/>
</dbReference>
<organism evidence="6 7">
    <name type="scientific">Turnera subulata</name>
    <dbReference type="NCBI Taxonomy" id="218843"/>
    <lineage>
        <taxon>Eukaryota</taxon>
        <taxon>Viridiplantae</taxon>
        <taxon>Streptophyta</taxon>
        <taxon>Embryophyta</taxon>
        <taxon>Tracheophyta</taxon>
        <taxon>Spermatophyta</taxon>
        <taxon>Magnoliopsida</taxon>
        <taxon>eudicotyledons</taxon>
        <taxon>Gunneridae</taxon>
        <taxon>Pentapetalae</taxon>
        <taxon>rosids</taxon>
        <taxon>fabids</taxon>
        <taxon>Malpighiales</taxon>
        <taxon>Passifloraceae</taxon>
        <taxon>Turnera</taxon>
    </lineage>
</organism>
<reference evidence="6" key="1">
    <citation type="submission" date="2022-02" db="EMBL/GenBank/DDBJ databases">
        <authorList>
            <person name="Henning P.M."/>
            <person name="McCubbin A.G."/>
            <person name="Shore J.S."/>
        </authorList>
    </citation>
    <scope>NUCLEOTIDE SEQUENCE</scope>
    <source>
        <strain evidence="6">F60SS</strain>
        <tissue evidence="6">Leaves</tissue>
    </source>
</reference>
<dbReference type="SUPFAM" id="SSF52058">
    <property type="entry name" value="L domain-like"/>
    <property type="match status" value="1"/>
</dbReference>
<evidence type="ECO:0000256" key="4">
    <source>
        <dbReference type="ARBA" id="ARBA00023027"/>
    </source>
</evidence>
<sequence length="851" mass="95999">MAASSSSSAWAVPRWKYDVFLSFRGKDTRYNIVSHLYDALSRLKLKTFMDDNIDRGEEISPSLLRTIEESGVSVVIFSENYASSRWCVEELVKILDCKAKYAQIVLPIFYHVDPSDIKQLKGSFGKAFAPLANSAKGEMDLVERWRDALSSAAVISGWDSKVVRDESRLVHEVVQHILNKLNYISSSGSKGLVGIDSRVEHFKQLLERESPAVRSIGIWGMGGIGKTTTSGAVFNCVSGQYEASCFLPNVREESLKSGGLHLLRKELFSSLLPQRDHHTGAPYIASNLIKKQLNRMKVLVVLDDIDDVEQFEFLCGGGHHLFGAGSRIILTSRDKQVLMNVVNDIYEVKELNHLEALQLFSMTAFKENHPPEDYRELSVRAIKYTEANPLALKVLGSFLYRRNKQIWEATMNEIGRILGPKVHCVLRTSFDALDDDQKNIFLDIACFFKGRQVKFVRDLLGACGFAIETGFCVLTDRCLIGVSNDKIQMHDLIQDMAHKIVEEESPKKIGKRSRLWKPWDVYEVLVKNLGTERIEGIFLDVSQVREMNLSSRAFARMHKLKLLKIYNSGNRLQLPRGLKYLSDELRYLDWDDYPLNSLPPKFLPENLVVLNLSSSKVEQLWNGDQNLMHLKELNLSCCERLIELPLLSRAINLETLNLRGCSRLQVVPQITSKWLTDLDMQQCTSLLVNLSDDIYSLKCLVISDLSGCSSLTRLPDISGRMKYLYLSGSGIEELPSSIGCSSISEFPEIPENIKALYLNGTAVERIPSSIGHCSCLYDLDLENCKRFHDLPASISGLKSLHRVNLSGCSSLRKSPLANCNVEICMESVSYFDHLKLLEIGGDIKWSVETSW</sequence>
<keyword evidence="1" id="KW-0433">Leucine-rich repeat</keyword>
<dbReference type="Pfam" id="PF23282">
    <property type="entry name" value="WHD_ROQ1"/>
    <property type="match status" value="1"/>
</dbReference>
<dbReference type="InterPro" id="IPR058192">
    <property type="entry name" value="WHD_ROQ1-like"/>
</dbReference>
<dbReference type="InterPro" id="IPR032675">
    <property type="entry name" value="LRR_dom_sf"/>
</dbReference>
<dbReference type="SUPFAM" id="SSF46785">
    <property type="entry name" value="Winged helix' DNA-binding domain"/>
    <property type="match status" value="1"/>
</dbReference>
<gene>
    <name evidence="6" type="ORF">Tsubulata_035393</name>
</gene>
<keyword evidence="3" id="KW-0611">Plant defense</keyword>
<protein>
    <recommendedName>
        <fullName evidence="5">TIR domain-containing protein</fullName>
    </recommendedName>
</protein>
<dbReference type="SMART" id="SM00255">
    <property type="entry name" value="TIR"/>
    <property type="match status" value="1"/>
</dbReference>
<dbReference type="OrthoDB" id="1936883at2759"/>
<evidence type="ECO:0000259" key="5">
    <source>
        <dbReference type="PROSITE" id="PS50104"/>
    </source>
</evidence>
<evidence type="ECO:0000256" key="3">
    <source>
        <dbReference type="ARBA" id="ARBA00022821"/>
    </source>
</evidence>
<accession>A0A9Q0J0N7</accession>
<dbReference type="Gene3D" id="3.40.50.300">
    <property type="entry name" value="P-loop containing nucleotide triphosphate hydrolases"/>
    <property type="match status" value="1"/>
</dbReference>
<dbReference type="Proteomes" id="UP001141552">
    <property type="component" value="Unassembled WGS sequence"/>
</dbReference>
<dbReference type="PANTHER" id="PTHR11017:SF361">
    <property type="entry name" value="ADP-RIBOSYL CYCLASE_CYCLIC ADP-RIBOSE HYDROLASE"/>
    <property type="match status" value="1"/>
</dbReference>
<dbReference type="PANTHER" id="PTHR11017">
    <property type="entry name" value="LEUCINE-RICH REPEAT-CONTAINING PROTEIN"/>
    <property type="match status" value="1"/>
</dbReference>
<name>A0A9Q0J0N7_9ROSI</name>
<keyword evidence="2" id="KW-0677">Repeat</keyword>
<dbReference type="InterPro" id="IPR002182">
    <property type="entry name" value="NB-ARC"/>
</dbReference>
<dbReference type="FunFam" id="3.40.50.10140:FF:000007">
    <property type="entry name" value="Disease resistance protein (TIR-NBS-LRR class)"/>
    <property type="match status" value="1"/>
</dbReference>
<dbReference type="PRINTS" id="PR00364">
    <property type="entry name" value="DISEASERSIST"/>
</dbReference>
<keyword evidence="7" id="KW-1185">Reference proteome</keyword>
<proteinExistence type="predicted"/>
<dbReference type="Pfam" id="PF01582">
    <property type="entry name" value="TIR"/>
    <property type="match status" value="1"/>
</dbReference>
<dbReference type="InterPro" id="IPR042197">
    <property type="entry name" value="Apaf_helical"/>
</dbReference>
<dbReference type="PROSITE" id="PS50104">
    <property type="entry name" value="TIR"/>
    <property type="match status" value="1"/>
</dbReference>
<reference evidence="6" key="2">
    <citation type="journal article" date="2023" name="Plants (Basel)">
        <title>Annotation of the Turnera subulata (Passifloraceae) Draft Genome Reveals the S-Locus Evolved after the Divergence of Turneroideae from Passifloroideae in a Stepwise Manner.</title>
        <authorList>
            <person name="Henning P.M."/>
            <person name="Roalson E.H."/>
            <person name="Mir W."/>
            <person name="McCubbin A.G."/>
            <person name="Shore J.S."/>
        </authorList>
    </citation>
    <scope>NUCLEOTIDE SEQUENCE</scope>
    <source>
        <strain evidence="6">F60SS</strain>
    </source>
</reference>
<dbReference type="Gene3D" id="3.80.10.10">
    <property type="entry name" value="Ribonuclease Inhibitor"/>
    <property type="match status" value="2"/>
</dbReference>
<feature type="domain" description="TIR" evidence="5">
    <location>
        <begin position="15"/>
        <end position="181"/>
    </location>
</feature>
<keyword evidence="4" id="KW-0520">NAD</keyword>
<evidence type="ECO:0000256" key="1">
    <source>
        <dbReference type="ARBA" id="ARBA00022614"/>
    </source>
</evidence>
<dbReference type="Pfam" id="PF00931">
    <property type="entry name" value="NB-ARC"/>
    <property type="match status" value="1"/>
</dbReference>
<dbReference type="GO" id="GO:0006952">
    <property type="term" value="P:defense response"/>
    <property type="evidence" value="ECO:0007669"/>
    <property type="project" value="UniProtKB-KW"/>
</dbReference>
<dbReference type="GO" id="GO:0043531">
    <property type="term" value="F:ADP binding"/>
    <property type="evidence" value="ECO:0007669"/>
    <property type="project" value="InterPro"/>
</dbReference>
<dbReference type="EMBL" id="JAKUCV010006987">
    <property type="protein sequence ID" value="KAJ4825166.1"/>
    <property type="molecule type" value="Genomic_DNA"/>
</dbReference>
<dbReference type="InterPro" id="IPR044974">
    <property type="entry name" value="Disease_R_plants"/>
</dbReference>
<dbReference type="Gene3D" id="3.40.50.10140">
    <property type="entry name" value="Toll/interleukin-1 receptor homology (TIR) domain"/>
    <property type="match status" value="1"/>
</dbReference>